<keyword evidence="7 9" id="KW-1133">Transmembrane helix</keyword>
<evidence type="ECO:0000313" key="11">
    <source>
        <dbReference type="EMBL" id="TFY57282.1"/>
    </source>
</evidence>
<evidence type="ECO:0008006" key="13">
    <source>
        <dbReference type="Google" id="ProtNLM"/>
    </source>
</evidence>
<name>A0A4Y9Y570_9AGAM</name>
<dbReference type="UniPathway" id="UPA00196"/>
<feature type="transmembrane region" description="Helical" evidence="9">
    <location>
        <begin position="241"/>
        <end position="263"/>
    </location>
</feature>
<comment type="caution">
    <text evidence="11">The sequence shown here is derived from an EMBL/GenBank/DDBJ whole genome shotgun (WGS) entry which is preliminary data.</text>
</comment>
<feature type="transmembrane region" description="Helical" evidence="9">
    <location>
        <begin position="270"/>
        <end position="289"/>
    </location>
</feature>
<comment type="pathway">
    <text evidence="2">Glycolipid biosynthesis; glycosylphosphatidylinositol-anchor biosynthesis.</text>
</comment>
<accession>A0A4Y9Y570</accession>
<comment type="subcellular location">
    <subcellularLocation>
        <location evidence="1">Endoplasmic reticulum membrane</location>
        <topology evidence="1">Multi-pass membrane protein</topology>
    </subcellularLocation>
</comment>
<keyword evidence="8 9" id="KW-0472">Membrane</keyword>
<keyword evidence="12" id="KW-1185">Reference proteome</keyword>
<comment type="similarity">
    <text evidence="3">Belongs to the PIGU family.</text>
</comment>
<evidence type="ECO:0000256" key="9">
    <source>
        <dbReference type="SAM" id="Phobius"/>
    </source>
</evidence>
<evidence type="ECO:0000256" key="5">
    <source>
        <dbReference type="ARBA" id="ARBA00022692"/>
    </source>
</evidence>
<gene>
    <name evidence="11" type="ORF">EVG20_g8607</name>
</gene>
<evidence type="ECO:0000256" key="4">
    <source>
        <dbReference type="ARBA" id="ARBA00022502"/>
    </source>
</evidence>
<dbReference type="Proteomes" id="UP000298327">
    <property type="component" value="Unassembled WGS sequence"/>
</dbReference>
<evidence type="ECO:0000256" key="8">
    <source>
        <dbReference type="ARBA" id="ARBA00023136"/>
    </source>
</evidence>
<dbReference type="InterPro" id="IPR009600">
    <property type="entry name" value="PIG-U"/>
</dbReference>
<feature type="transmembrane region" description="Helical" evidence="9">
    <location>
        <begin position="341"/>
        <end position="360"/>
    </location>
</feature>
<keyword evidence="6" id="KW-0256">Endoplasmic reticulum</keyword>
<evidence type="ECO:0000256" key="1">
    <source>
        <dbReference type="ARBA" id="ARBA00004477"/>
    </source>
</evidence>
<evidence type="ECO:0000256" key="3">
    <source>
        <dbReference type="ARBA" id="ARBA00010026"/>
    </source>
</evidence>
<reference evidence="11 12" key="1">
    <citation type="submission" date="2019-02" db="EMBL/GenBank/DDBJ databases">
        <title>Genome sequencing of the rare red list fungi Dentipellis fragilis.</title>
        <authorList>
            <person name="Buettner E."/>
            <person name="Kellner H."/>
        </authorList>
    </citation>
    <scope>NUCLEOTIDE SEQUENCE [LARGE SCALE GENOMIC DNA]</scope>
    <source>
        <strain evidence="11 12">DSM 105465</strain>
    </source>
</reference>
<protein>
    <recommendedName>
        <fullName evidence="13">PIG-U-domain-containing protein</fullName>
    </recommendedName>
</protein>
<evidence type="ECO:0000256" key="6">
    <source>
        <dbReference type="ARBA" id="ARBA00022824"/>
    </source>
</evidence>
<evidence type="ECO:0000256" key="2">
    <source>
        <dbReference type="ARBA" id="ARBA00004687"/>
    </source>
</evidence>
<evidence type="ECO:0000256" key="7">
    <source>
        <dbReference type="ARBA" id="ARBA00022989"/>
    </source>
</evidence>
<dbReference type="AlphaFoldDB" id="A0A4Y9Y570"/>
<dbReference type="Pfam" id="PF06728">
    <property type="entry name" value="PIG-U"/>
    <property type="match status" value="2"/>
</dbReference>
<dbReference type="GO" id="GO:0042765">
    <property type="term" value="C:GPI-anchor transamidase complex"/>
    <property type="evidence" value="ECO:0007669"/>
    <property type="project" value="InterPro"/>
</dbReference>
<dbReference type="OrthoDB" id="549017at2759"/>
<sequence length="386" mass="41907">MALSAQLAFPALVAARLLLALSPLPDILKDDNQLSSPLTSYSRLREGIYLFRNGIDPYAGGTFRHMPWRRGRSCGYGRARSKTSGAGREGIVAASYLLNPYLFLSSLALSTSTFENALVLLALMFACEGRPSPALLTLALSAQLSLPTALLLPAITMLLLTTPLSQLATPRAFPTAQVFSKRTGRMLAEFGTYFAVLTAAATIAAGGMSWAENTWGAGLALPDLTPNPGLWWYFFTEMFDYFRPFFLVVFSVHLVIYVVPLCVKFQHDPLYAAFLLFGVFAVFKPYATLPDSGIFISMLSLFPEVYPYLRYPLVTALLHVHASALLPLFHHLWTRAGTGNANFFYASTLVLGLAGGGALIDCAWAGLRVAIGGAGKEGAEWVVVQE</sequence>
<feature type="chain" id="PRO_5021361062" description="PIG-U-domain-containing protein" evidence="10">
    <location>
        <begin position="16"/>
        <end position="386"/>
    </location>
</feature>
<dbReference type="GO" id="GO:0016255">
    <property type="term" value="P:attachment of GPI anchor to protein"/>
    <property type="evidence" value="ECO:0007669"/>
    <property type="project" value="InterPro"/>
</dbReference>
<feature type="transmembrane region" description="Helical" evidence="9">
    <location>
        <begin position="309"/>
        <end position="329"/>
    </location>
</feature>
<dbReference type="GO" id="GO:0006506">
    <property type="term" value="P:GPI anchor biosynthetic process"/>
    <property type="evidence" value="ECO:0007669"/>
    <property type="project" value="UniProtKB-UniPathway"/>
</dbReference>
<feature type="signal peptide" evidence="10">
    <location>
        <begin position="1"/>
        <end position="15"/>
    </location>
</feature>
<keyword evidence="5 9" id="KW-0812">Transmembrane</keyword>
<keyword evidence="4" id="KW-0337">GPI-anchor biosynthesis</keyword>
<dbReference type="STRING" id="205917.A0A4Y9Y570"/>
<organism evidence="11 12">
    <name type="scientific">Dentipellis fragilis</name>
    <dbReference type="NCBI Taxonomy" id="205917"/>
    <lineage>
        <taxon>Eukaryota</taxon>
        <taxon>Fungi</taxon>
        <taxon>Dikarya</taxon>
        <taxon>Basidiomycota</taxon>
        <taxon>Agaricomycotina</taxon>
        <taxon>Agaricomycetes</taxon>
        <taxon>Russulales</taxon>
        <taxon>Hericiaceae</taxon>
        <taxon>Dentipellis</taxon>
    </lineage>
</organism>
<dbReference type="EMBL" id="SEOQ01000762">
    <property type="protein sequence ID" value="TFY57282.1"/>
    <property type="molecule type" value="Genomic_DNA"/>
</dbReference>
<keyword evidence="10" id="KW-0732">Signal</keyword>
<evidence type="ECO:0000256" key="10">
    <source>
        <dbReference type="SAM" id="SignalP"/>
    </source>
</evidence>
<evidence type="ECO:0000313" key="12">
    <source>
        <dbReference type="Proteomes" id="UP000298327"/>
    </source>
</evidence>
<proteinExistence type="inferred from homology"/>
<feature type="transmembrane region" description="Helical" evidence="9">
    <location>
        <begin position="135"/>
        <end position="160"/>
    </location>
</feature>
<dbReference type="PANTHER" id="PTHR13121:SF0">
    <property type="entry name" value="PHOSPHATIDYLINOSITOL GLYCAN ANCHOR BIOSYNTHESIS CLASS U PROTEIN"/>
    <property type="match status" value="1"/>
</dbReference>
<dbReference type="PANTHER" id="PTHR13121">
    <property type="entry name" value="GPI TRANSAMIDASE COMPONENT PIG-U"/>
    <property type="match status" value="1"/>
</dbReference>